<dbReference type="SUPFAM" id="SSF52540">
    <property type="entry name" value="P-loop containing nucleoside triphosphate hydrolases"/>
    <property type="match status" value="1"/>
</dbReference>
<evidence type="ECO:0000259" key="8">
    <source>
        <dbReference type="PROSITE" id="PS50893"/>
    </source>
</evidence>
<keyword evidence="6 7" id="KW-0472">Membrane</keyword>
<proteinExistence type="predicted"/>
<comment type="subcellular location">
    <subcellularLocation>
        <location evidence="1">Cell membrane</location>
        <topology evidence="1">Multi-pass membrane protein</topology>
    </subcellularLocation>
</comment>
<evidence type="ECO:0000259" key="9">
    <source>
        <dbReference type="PROSITE" id="PS50929"/>
    </source>
</evidence>
<dbReference type="CDD" id="cd03228">
    <property type="entry name" value="ABCC_MRP_Like"/>
    <property type="match status" value="1"/>
</dbReference>
<dbReference type="SMART" id="SM00382">
    <property type="entry name" value="AAA"/>
    <property type="match status" value="1"/>
</dbReference>
<feature type="transmembrane region" description="Helical" evidence="7">
    <location>
        <begin position="236"/>
        <end position="259"/>
    </location>
</feature>
<dbReference type="PROSITE" id="PS51257">
    <property type="entry name" value="PROKAR_LIPOPROTEIN"/>
    <property type="match status" value="1"/>
</dbReference>
<dbReference type="KEGG" id="mmar:MODMU_0470"/>
<dbReference type="eggNOG" id="COG1132">
    <property type="taxonomic scope" value="Bacteria"/>
</dbReference>
<evidence type="ECO:0000313" key="11">
    <source>
        <dbReference type="Proteomes" id="UP000006461"/>
    </source>
</evidence>
<dbReference type="HOGENOM" id="CLU_000604_84_3_11"/>
<dbReference type="InterPro" id="IPR027417">
    <property type="entry name" value="P-loop_NTPase"/>
</dbReference>
<keyword evidence="11" id="KW-1185">Reference proteome</keyword>
<feature type="domain" description="ABC transmembrane type-1" evidence="9">
    <location>
        <begin position="10"/>
        <end position="295"/>
    </location>
</feature>
<dbReference type="PROSITE" id="PS50929">
    <property type="entry name" value="ABC_TM1F"/>
    <property type="match status" value="1"/>
</dbReference>
<dbReference type="AlphaFoldDB" id="I4ERB5"/>
<evidence type="ECO:0000256" key="5">
    <source>
        <dbReference type="ARBA" id="ARBA00022989"/>
    </source>
</evidence>
<evidence type="ECO:0000256" key="7">
    <source>
        <dbReference type="SAM" id="Phobius"/>
    </source>
</evidence>
<dbReference type="PANTHER" id="PTHR24221:SF654">
    <property type="entry name" value="ATP-BINDING CASSETTE SUB-FAMILY B MEMBER 6"/>
    <property type="match status" value="1"/>
</dbReference>
<dbReference type="GO" id="GO:0005886">
    <property type="term" value="C:plasma membrane"/>
    <property type="evidence" value="ECO:0007669"/>
    <property type="project" value="UniProtKB-SubCell"/>
</dbReference>
<protein>
    <submittedName>
        <fullName evidence="10">ABC transporter</fullName>
    </submittedName>
</protein>
<dbReference type="Gene3D" id="3.40.50.300">
    <property type="entry name" value="P-loop containing nucleotide triphosphate hydrolases"/>
    <property type="match status" value="1"/>
</dbReference>
<gene>
    <name evidence="10" type="ordered locus">MODMU_0470</name>
</gene>
<dbReference type="InterPro" id="IPR039421">
    <property type="entry name" value="Type_1_exporter"/>
</dbReference>
<dbReference type="InterPro" id="IPR003593">
    <property type="entry name" value="AAA+_ATPase"/>
</dbReference>
<dbReference type="PANTHER" id="PTHR24221">
    <property type="entry name" value="ATP-BINDING CASSETTE SUB-FAMILY B"/>
    <property type="match status" value="1"/>
</dbReference>
<dbReference type="Gene3D" id="1.20.1560.10">
    <property type="entry name" value="ABC transporter type 1, transmembrane domain"/>
    <property type="match status" value="1"/>
</dbReference>
<dbReference type="OMA" id="MYEDALF"/>
<dbReference type="InterPro" id="IPR017871">
    <property type="entry name" value="ABC_transporter-like_CS"/>
</dbReference>
<dbReference type="STRING" id="477641.MODMU_0470"/>
<dbReference type="GO" id="GO:0140359">
    <property type="term" value="F:ABC-type transporter activity"/>
    <property type="evidence" value="ECO:0007669"/>
    <property type="project" value="InterPro"/>
</dbReference>
<feature type="transmembrane region" description="Helical" evidence="7">
    <location>
        <begin position="120"/>
        <end position="143"/>
    </location>
</feature>
<evidence type="ECO:0000313" key="10">
    <source>
        <dbReference type="EMBL" id="CCH85928.1"/>
    </source>
</evidence>
<dbReference type="Proteomes" id="UP000006461">
    <property type="component" value="Chromosome"/>
</dbReference>
<dbReference type="InterPro" id="IPR036640">
    <property type="entry name" value="ABC1_TM_sf"/>
</dbReference>
<dbReference type="EMBL" id="FO203431">
    <property type="protein sequence ID" value="CCH85928.1"/>
    <property type="molecule type" value="Genomic_DNA"/>
</dbReference>
<feature type="transmembrane region" description="Helical" evidence="7">
    <location>
        <begin position="149"/>
        <end position="168"/>
    </location>
</feature>
<dbReference type="InterPro" id="IPR011527">
    <property type="entry name" value="ABC1_TM_dom"/>
</dbReference>
<feature type="transmembrane region" description="Helical" evidence="7">
    <location>
        <begin position="45"/>
        <end position="67"/>
    </location>
</feature>
<keyword evidence="2 7" id="KW-0812">Transmembrane</keyword>
<keyword evidence="4" id="KW-0067">ATP-binding</keyword>
<evidence type="ECO:0000256" key="3">
    <source>
        <dbReference type="ARBA" id="ARBA00022741"/>
    </source>
</evidence>
<evidence type="ECO:0000256" key="6">
    <source>
        <dbReference type="ARBA" id="ARBA00023136"/>
    </source>
</evidence>
<evidence type="ECO:0000256" key="4">
    <source>
        <dbReference type="ARBA" id="ARBA00022840"/>
    </source>
</evidence>
<dbReference type="InterPro" id="IPR003439">
    <property type="entry name" value="ABC_transporter-like_ATP-bd"/>
</dbReference>
<keyword evidence="3" id="KW-0547">Nucleotide-binding</keyword>
<dbReference type="PROSITE" id="PS50893">
    <property type="entry name" value="ABC_TRANSPORTER_2"/>
    <property type="match status" value="1"/>
</dbReference>
<dbReference type="GO" id="GO:0005524">
    <property type="term" value="F:ATP binding"/>
    <property type="evidence" value="ECO:0007669"/>
    <property type="project" value="UniProtKB-KW"/>
</dbReference>
<accession>I4ERB5</accession>
<dbReference type="PROSITE" id="PS00211">
    <property type="entry name" value="ABC_TRANSPORTER_1"/>
    <property type="match status" value="1"/>
</dbReference>
<dbReference type="GO" id="GO:0034040">
    <property type="term" value="F:ATPase-coupled lipid transmembrane transporter activity"/>
    <property type="evidence" value="ECO:0007669"/>
    <property type="project" value="TreeGrafter"/>
</dbReference>
<reference evidence="10 11" key="1">
    <citation type="journal article" date="2012" name="J. Bacteriol.">
        <title>Genome Sequence of Radiation-Resistant Modestobacter marinus Strain BC501, a Representative Actinobacterium That Thrives on Calcareous Stone Surfaces.</title>
        <authorList>
            <person name="Normand P."/>
            <person name="Gury J."/>
            <person name="Pujic P."/>
            <person name="Chouaia B."/>
            <person name="Crotti E."/>
            <person name="Brusetti L."/>
            <person name="Daffonchio D."/>
            <person name="Vacherie B."/>
            <person name="Barbe V."/>
            <person name="Medigue C."/>
            <person name="Calteau A."/>
            <person name="Ghodhbane-Gtari F."/>
            <person name="Essoussi I."/>
            <person name="Nouioui I."/>
            <person name="Abbassi-Ghozzi I."/>
            <person name="Gtari M."/>
        </authorList>
    </citation>
    <scope>NUCLEOTIDE SEQUENCE [LARGE SCALE GENOMIC DNA]</scope>
    <source>
        <strain evidence="11">BC 501</strain>
    </source>
</reference>
<name>I4ERB5_MODI5</name>
<dbReference type="GO" id="GO:0016887">
    <property type="term" value="F:ATP hydrolysis activity"/>
    <property type="evidence" value="ECO:0007669"/>
    <property type="project" value="InterPro"/>
</dbReference>
<dbReference type="Pfam" id="PF00005">
    <property type="entry name" value="ABC_tran"/>
    <property type="match status" value="1"/>
</dbReference>
<dbReference type="SUPFAM" id="SSF90123">
    <property type="entry name" value="ABC transporter transmembrane region"/>
    <property type="match status" value="1"/>
</dbReference>
<dbReference type="OrthoDB" id="9806127at2"/>
<sequence>MWRADRRGTLAAAAYQVLGACAALGLVLASKLALSAVLDDDEPASALVVPLVLLALTTAVSGAVGSLQGLQQRLLGERVSQWIWRDLLRSAAGVELVEYESTAFLSRLERVRTNAVGRPLTVVTSLLGLGGSLISVLALSGALIAIEPLLVPLLLLGGVPAVLISRRASRAEYAFSRTTTRLGQRRGYLKLLVSHRQAAAELRAFDAAPELLRRHAADDQEYLGRLERHVQSRRRLVLAGLVGSAATLSLALVAIIALASSGRMSLPEAGAAAIAARLLAGQLSSAFRTGGTLIEAAPFLRDLEDFARDHPPRTESGSRRRLQRGVEATALRFTYPGQQRTAVQDVSLAVPRGQVIALVGENGSGKTTLAKLLAGLYRPESGRVLWDGEQLPTDDLRASCSVLFQDYLRYQMTVGENVTISDTGRELEPGRVRRSLEQVGIAAAVDRLDHGVDTVMGIELAEGSDLSGGQWQRVALARALYRDTDLVVLDEPSAALDPRAEHELFRDVRGVLGGRSAVLISHRYSSVRLADHIYVLHEGRVVESGTHEELVEAGGRYAELYDLQAEAYLS</sequence>
<feature type="domain" description="ABC transporter" evidence="8">
    <location>
        <begin position="326"/>
        <end position="563"/>
    </location>
</feature>
<evidence type="ECO:0000256" key="2">
    <source>
        <dbReference type="ARBA" id="ARBA00022692"/>
    </source>
</evidence>
<evidence type="ECO:0000256" key="1">
    <source>
        <dbReference type="ARBA" id="ARBA00004651"/>
    </source>
</evidence>
<organism evidence="10 11">
    <name type="scientific">Modestobacter italicus (strain DSM 44449 / CECT 9708 / BC 501)</name>
    <dbReference type="NCBI Taxonomy" id="2732864"/>
    <lineage>
        <taxon>Bacteria</taxon>
        <taxon>Bacillati</taxon>
        <taxon>Actinomycetota</taxon>
        <taxon>Actinomycetes</taxon>
        <taxon>Geodermatophilales</taxon>
        <taxon>Geodermatophilaceae</taxon>
        <taxon>Modestobacter</taxon>
    </lineage>
</organism>
<keyword evidence="5 7" id="KW-1133">Transmembrane helix</keyword>